<evidence type="ECO:0000256" key="2">
    <source>
        <dbReference type="ARBA" id="ARBA00022737"/>
    </source>
</evidence>
<feature type="compositionally biased region" description="Pro residues" evidence="6">
    <location>
        <begin position="669"/>
        <end position="683"/>
    </location>
</feature>
<dbReference type="CDD" id="cd09141">
    <property type="entry name" value="PLDc_vPLD1_2_yPLD_like_2"/>
    <property type="match status" value="1"/>
</dbReference>
<gene>
    <name evidence="8" type="ORF">PV11_08395</name>
</gene>
<feature type="domain" description="PLD phosphodiesterase" evidence="7">
    <location>
        <begin position="370"/>
        <end position="397"/>
    </location>
</feature>
<dbReference type="GO" id="GO:0004630">
    <property type="term" value="F:phospholipase D activity"/>
    <property type="evidence" value="ECO:0007669"/>
    <property type="project" value="UniProtKB-EC"/>
</dbReference>
<feature type="compositionally biased region" description="Low complexity" evidence="6">
    <location>
        <begin position="657"/>
        <end position="668"/>
    </location>
</feature>
<dbReference type="InterPro" id="IPR001736">
    <property type="entry name" value="PLipase_D/transphosphatidylase"/>
</dbReference>
<dbReference type="CDD" id="cd09138">
    <property type="entry name" value="PLDc_vPLD1_2_yPLD_like_1"/>
    <property type="match status" value="1"/>
</dbReference>
<feature type="region of interest" description="Disordered" evidence="6">
    <location>
        <begin position="1"/>
        <end position="147"/>
    </location>
</feature>
<dbReference type="HOGENOM" id="CLU_000690_2_2_1"/>
<evidence type="ECO:0000256" key="4">
    <source>
        <dbReference type="ARBA" id="ARBA00022963"/>
    </source>
</evidence>
<sequence length="1313" mass="144340">MSYQPPPEDDGLAYGNDYSQSRGSGGQGGSNRSLLGGTFQKIKSDLDKFKTSSSSSSQPYASNQAYYGSQGPNPTYGSSQPSYSGQQPQTTGPGTTSSQQPSYGQQGQSTGTSTPQQSYYNQPGQSTGSYYQPGQSPYGENPNYQGKPDLVGKLFGTLQSTVHNIGTDVASLVDPNYRPSSQYGPQPPGPTAYPTYANTPGTPAQPPVQNRFDSFASEKPGNDVKWYVDGCGYFWAVSQALEAAKHSIWILDWWLSPELYLRRPPSQNEQWRLDRTLQRAAQRGVKVHIIVYKEVTQALTLSSAHTKHELEKLSPNISVFRHPDHLPDLQTGQSSLISSFEGLKLDAAGASRLGAEALKGIYGITDDVILYWAHHEKLCIIDSNVAFLGGLDLCFGRWDTNQHAIADAHPLNVNETVFPGQDYNNARVADFSDVVNPFQNKLDRTKSSRMGWSDIGLCIQGSTVPDLGHHFIDRWNFIFDEKYNARKDPRYYRIIDDYPHASSGLAQRPQAQPRPQQQAQNYLQAPAPGAAFPPPPGSQPYSQPAWQSTSRPHTPNADPYHNQPATNPPPYAAIASPFGQPAQNPPQSTTGSYAQSINSPGQVPPQPLAGTTGYSQVGSTPTPSQTPGQGNTSGYGQISSPPYQETQTPPVNTSGGYSSTPSQPYQQNYPPPRPISGPQPSPGPAQDYTGYQPAPSPSPNPTQPYSSYNQAPTELSSHQTTSQSYQSPSSQAYQTPAYQQPGTEQGRGIEGYDSEQSRGYEGYGNGNENDGGYGGERGLGGRIDQYKNDGRRLGQELSSVGNIVSSGVGARFNQLQGKYMGGTDKYGRPYNQPQGPMICQMLRSCTKWSNGSPLEHSIQNAYIDVIRNSQHFVYIENQFFITATGDQQKPVQNLIGQAIVERILRAARSGQKYKVMVVIPAVPAFAGDLRADSSLGTRAIMEFQYNSINRGGHSIMEKIAQAGYNPMDYIRFYNLRNYDRINTGNAMRQAEQASGVSYEDARKQHGDIVGAGYGTYGGIGAYQPSQAPQYQQYQTAAQNVTQSSGSRWDTVSECYMLGGQDIRTVPWDGPAEAELDAFVSEELYIHTKCLIADDRFVICGSANLNDRSQLGSHDSEIALFIHDSTPVQTYMGGQPYTANRFAASLRRQLFRKHLGLIRPQNMQRPDANFEPVGVPNAYDWDTPEDNIVSDPLSDTFQSLWNSRARTNTDVFRQAFRAVPDDNVTTWEDYKEFYEYYFHNSDAAAQGKPGNTLPPRVEYGHVVRDEFPGGVHELKELLSQVKGTLVEMPLCFLQHEDIAKEGLTLNPLTEEIYT</sequence>
<feature type="compositionally biased region" description="Polar residues" evidence="6">
    <location>
        <begin position="58"/>
        <end position="73"/>
    </location>
</feature>
<feature type="domain" description="PLD phosphodiesterase" evidence="7">
    <location>
        <begin position="1081"/>
        <end position="1108"/>
    </location>
</feature>
<feature type="region of interest" description="Disordered" evidence="6">
    <location>
        <begin position="176"/>
        <end position="215"/>
    </location>
</feature>
<feature type="compositionally biased region" description="Low complexity" evidence="6">
    <location>
        <begin position="74"/>
        <end position="120"/>
    </location>
</feature>
<keyword evidence="3" id="KW-0378">Hydrolase</keyword>
<dbReference type="SMART" id="SM00155">
    <property type="entry name" value="PLDc"/>
    <property type="match status" value="2"/>
</dbReference>
<reference evidence="8 9" key="1">
    <citation type="submission" date="2015-01" db="EMBL/GenBank/DDBJ databases">
        <title>The Genome Sequence of Exophiala sideris CBS121828.</title>
        <authorList>
            <consortium name="The Broad Institute Genomics Platform"/>
            <person name="Cuomo C."/>
            <person name="de Hoog S."/>
            <person name="Gorbushina A."/>
            <person name="Stielow B."/>
            <person name="Teixiera M."/>
            <person name="Abouelleil A."/>
            <person name="Chapman S.B."/>
            <person name="Priest M."/>
            <person name="Young S.K."/>
            <person name="Wortman J."/>
            <person name="Nusbaum C."/>
            <person name="Birren B."/>
        </authorList>
    </citation>
    <scope>NUCLEOTIDE SEQUENCE [LARGE SCALE GENOMIC DNA]</scope>
    <source>
        <strain evidence="8 9">CBS 121828</strain>
    </source>
</reference>
<dbReference type="InterPro" id="IPR025202">
    <property type="entry name" value="PLD-like_dom"/>
</dbReference>
<dbReference type="OrthoDB" id="14911at2759"/>
<evidence type="ECO:0000313" key="8">
    <source>
        <dbReference type="EMBL" id="KIV80930.1"/>
    </source>
</evidence>
<feature type="compositionally biased region" description="Polar residues" evidence="6">
    <location>
        <begin position="121"/>
        <end position="135"/>
    </location>
</feature>
<evidence type="ECO:0000313" key="9">
    <source>
        <dbReference type="Proteomes" id="UP000053599"/>
    </source>
</evidence>
<feature type="compositionally biased region" description="Polar residues" evidence="6">
    <location>
        <begin position="612"/>
        <end position="656"/>
    </location>
</feature>
<accession>A0A0D1VXA9</accession>
<dbReference type="PANTHER" id="PTHR18896:SF186">
    <property type="entry name" value="PHOSPHOLIPASE D"/>
    <property type="match status" value="1"/>
</dbReference>
<name>A0A0D1VXA9_9EURO</name>
<dbReference type="PROSITE" id="PS50035">
    <property type="entry name" value="PLD"/>
    <property type="match status" value="2"/>
</dbReference>
<feature type="compositionally biased region" description="Gly residues" evidence="6">
    <location>
        <begin position="761"/>
        <end position="781"/>
    </location>
</feature>
<evidence type="ECO:0000259" key="7">
    <source>
        <dbReference type="PROSITE" id="PS50035"/>
    </source>
</evidence>
<keyword evidence="5" id="KW-0443">Lipid metabolism</keyword>
<dbReference type="InterPro" id="IPR015679">
    <property type="entry name" value="PLipase_D_fam"/>
</dbReference>
<feature type="compositionally biased region" description="Low complexity" evidence="6">
    <location>
        <begin position="716"/>
        <end position="737"/>
    </location>
</feature>
<dbReference type="Gene3D" id="3.30.870.10">
    <property type="entry name" value="Endonuclease Chain A"/>
    <property type="match status" value="3"/>
</dbReference>
<evidence type="ECO:0000256" key="6">
    <source>
        <dbReference type="SAM" id="MobiDB-lite"/>
    </source>
</evidence>
<dbReference type="EC" id="3.1.4.4" evidence="1"/>
<dbReference type="GO" id="GO:0009395">
    <property type="term" value="P:phospholipid catabolic process"/>
    <property type="evidence" value="ECO:0007669"/>
    <property type="project" value="TreeGrafter"/>
</dbReference>
<dbReference type="SUPFAM" id="SSF56024">
    <property type="entry name" value="Phospholipase D/nuclease"/>
    <property type="match status" value="2"/>
</dbReference>
<proteinExistence type="predicted"/>
<keyword evidence="2" id="KW-0677">Repeat</keyword>
<dbReference type="Proteomes" id="UP000053599">
    <property type="component" value="Unassembled WGS sequence"/>
</dbReference>
<organism evidence="8 9">
    <name type="scientific">Exophiala sideris</name>
    <dbReference type="NCBI Taxonomy" id="1016849"/>
    <lineage>
        <taxon>Eukaryota</taxon>
        <taxon>Fungi</taxon>
        <taxon>Dikarya</taxon>
        <taxon>Ascomycota</taxon>
        <taxon>Pezizomycotina</taxon>
        <taxon>Eurotiomycetes</taxon>
        <taxon>Chaetothyriomycetidae</taxon>
        <taxon>Chaetothyriales</taxon>
        <taxon>Herpotrichiellaceae</taxon>
        <taxon>Exophiala</taxon>
    </lineage>
</organism>
<feature type="compositionally biased region" description="Polar residues" evidence="6">
    <location>
        <begin position="581"/>
        <end position="601"/>
    </location>
</feature>
<evidence type="ECO:0000256" key="3">
    <source>
        <dbReference type="ARBA" id="ARBA00022801"/>
    </source>
</evidence>
<feature type="region of interest" description="Disordered" evidence="6">
    <location>
        <begin position="526"/>
        <end position="787"/>
    </location>
</feature>
<dbReference type="PANTHER" id="PTHR18896">
    <property type="entry name" value="PHOSPHOLIPASE D"/>
    <property type="match status" value="1"/>
</dbReference>
<dbReference type="EMBL" id="KN846953">
    <property type="protein sequence ID" value="KIV80930.1"/>
    <property type="molecule type" value="Genomic_DNA"/>
</dbReference>
<evidence type="ECO:0000256" key="1">
    <source>
        <dbReference type="ARBA" id="ARBA00012027"/>
    </source>
</evidence>
<keyword evidence="4" id="KW-0442">Lipid degradation</keyword>
<evidence type="ECO:0000256" key="5">
    <source>
        <dbReference type="ARBA" id="ARBA00023098"/>
    </source>
</evidence>
<dbReference type="STRING" id="1016849.A0A0D1VXA9"/>
<feature type="compositionally biased region" description="Polar residues" evidence="6">
    <location>
        <begin position="196"/>
        <end position="212"/>
    </location>
</feature>
<dbReference type="Pfam" id="PF13091">
    <property type="entry name" value="PLDc_2"/>
    <property type="match status" value="1"/>
</dbReference>
<protein>
    <recommendedName>
        <fullName evidence="1">phospholipase D</fullName>
        <ecNumber evidence="1">3.1.4.4</ecNumber>
    </recommendedName>
</protein>